<evidence type="ECO:0000313" key="3">
    <source>
        <dbReference type="Proteomes" id="UP001217089"/>
    </source>
</evidence>
<accession>A0ABQ9E5P9</accession>
<organism evidence="2 3">
    <name type="scientific">Tegillarca granosa</name>
    <name type="common">Malaysian cockle</name>
    <name type="synonym">Anadara granosa</name>
    <dbReference type="NCBI Taxonomy" id="220873"/>
    <lineage>
        <taxon>Eukaryota</taxon>
        <taxon>Metazoa</taxon>
        <taxon>Spiralia</taxon>
        <taxon>Lophotrochozoa</taxon>
        <taxon>Mollusca</taxon>
        <taxon>Bivalvia</taxon>
        <taxon>Autobranchia</taxon>
        <taxon>Pteriomorphia</taxon>
        <taxon>Arcoida</taxon>
        <taxon>Arcoidea</taxon>
        <taxon>Arcidae</taxon>
        <taxon>Tegillarca</taxon>
    </lineage>
</organism>
<name>A0ABQ9E5P9_TEGGR</name>
<evidence type="ECO:0000256" key="1">
    <source>
        <dbReference type="SAM" id="MobiDB-lite"/>
    </source>
</evidence>
<dbReference type="EMBL" id="JARBDR010000921">
    <property type="protein sequence ID" value="KAJ8299207.1"/>
    <property type="molecule type" value="Genomic_DNA"/>
</dbReference>
<dbReference type="Proteomes" id="UP001217089">
    <property type="component" value="Unassembled WGS sequence"/>
</dbReference>
<sequence>MDSHKMILYDKTVNYGHADLQLLVGFKYKCGHNVMFSNISLEYFGMARVTRVFRVSAQSFFQAYTLASSNFTIQLASPGGRNVEYVHQDDNNRRWFNEFRKSKTKSHRKKSRKESKEKMSWGTESTKKSKKYCFHFSFDNF</sequence>
<keyword evidence="3" id="KW-1185">Reference proteome</keyword>
<comment type="caution">
    <text evidence="2">The sequence shown here is derived from an EMBL/GenBank/DDBJ whole genome shotgun (WGS) entry which is preliminary data.</text>
</comment>
<reference evidence="2 3" key="1">
    <citation type="submission" date="2022-12" db="EMBL/GenBank/DDBJ databases">
        <title>Chromosome-level genome of Tegillarca granosa.</title>
        <authorList>
            <person name="Kim J."/>
        </authorList>
    </citation>
    <scope>NUCLEOTIDE SEQUENCE [LARGE SCALE GENOMIC DNA]</scope>
    <source>
        <strain evidence="2">Teg-2019</strain>
        <tissue evidence="2">Adductor muscle</tissue>
    </source>
</reference>
<feature type="compositionally biased region" description="Basic residues" evidence="1">
    <location>
        <begin position="102"/>
        <end position="113"/>
    </location>
</feature>
<feature type="region of interest" description="Disordered" evidence="1">
    <location>
        <begin position="97"/>
        <end position="127"/>
    </location>
</feature>
<proteinExistence type="predicted"/>
<protein>
    <submittedName>
        <fullName evidence="2">Uncharacterized protein</fullName>
    </submittedName>
</protein>
<gene>
    <name evidence="2" type="ORF">KUTeg_023267</name>
</gene>
<evidence type="ECO:0000313" key="2">
    <source>
        <dbReference type="EMBL" id="KAJ8299207.1"/>
    </source>
</evidence>